<dbReference type="SUPFAM" id="SSF160996">
    <property type="entry name" value="HI0933 insert domain-like"/>
    <property type="match status" value="1"/>
</dbReference>
<dbReference type="KEGG" id="sbf:JCM31447_16280"/>
<keyword evidence="2" id="KW-0285">Flavoprotein</keyword>
<dbReference type="Proteomes" id="UP000291236">
    <property type="component" value="Chromosome"/>
</dbReference>
<evidence type="ECO:0000256" key="2">
    <source>
        <dbReference type="ARBA" id="ARBA00022630"/>
    </source>
</evidence>
<dbReference type="OrthoDB" id="9773233at2"/>
<dbReference type="InterPro" id="IPR036188">
    <property type="entry name" value="FAD/NAD-bd_sf"/>
</dbReference>
<dbReference type="InterPro" id="IPR004792">
    <property type="entry name" value="BaiN-like"/>
</dbReference>
<dbReference type="AlphaFoldDB" id="A0A4P2VUL1"/>
<dbReference type="InterPro" id="IPR055178">
    <property type="entry name" value="RsdA/BaiN/AoA(So)-like_dom"/>
</dbReference>
<dbReference type="PANTHER" id="PTHR42887:SF2">
    <property type="entry name" value="OS12G0638800 PROTEIN"/>
    <property type="match status" value="1"/>
</dbReference>
<dbReference type="SUPFAM" id="SSF51905">
    <property type="entry name" value="FAD/NAD(P)-binding domain"/>
    <property type="match status" value="1"/>
</dbReference>
<dbReference type="Pfam" id="PF22780">
    <property type="entry name" value="HI0933_like_1st"/>
    <property type="match status" value="1"/>
</dbReference>
<keyword evidence="3" id="KW-0274">FAD</keyword>
<evidence type="ECO:0000256" key="3">
    <source>
        <dbReference type="ARBA" id="ARBA00022827"/>
    </source>
</evidence>
<feature type="domain" description="RsdA/BaiN/AoA(So)-like insert" evidence="5">
    <location>
        <begin position="187"/>
        <end position="352"/>
    </location>
</feature>
<dbReference type="Pfam" id="PF03486">
    <property type="entry name" value="HI0933_like"/>
    <property type="match status" value="1"/>
</dbReference>
<reference evidence="6 7" key="1">
    <citation type="submission" date="2018-12" db="EMBL/GenBank/DDBJ databases">
        <title>Rubrispira sanarue gen. nov., sp., nov., a member of the order Silvanigrellales, isolated from a brackish lake in Hamamatsu Japan.</title>
        <authorList>
            <person name="Maejima Y."/>
            <person name="Iino T."/>
            <person name="Muraguchi Y."/>
            <person name="Fukuda K."/>
            <person name="Nojiri H."/>
            <person name="Ohkuma M."/>
            <person name="Moriuchi R."/>
            <person name="Dohra H."/>
            <person name="Kimbara K."/>
            <person name="Shintani M."/>
        </authorList>
    </citation>
    <scope>NUCLEOTIDE SEQUENCE [LARGE SCALE GENOMIC DNA]</scope>
    <source>
        <strain evidence="6 7">RF1110005</strain>
    </source>
</reference>
<evidence type="ECO:0000259" key="5">
    <source>
        <dbReference type="Pfam" id="PF22780"/>
    </source>
</evidence>
<dbReference type="Gene3D" id="2.40.30.10">
    <property type="entry name" value="Translation factors"/>
    <property type="match status" value="1"/>
</dbReference>
<dbReference type="RefSeq" id="WP_130608530.1">
    <property type="nucleotide sequence ID" value="NZ_AP019368.1"/>
</dbReference>
<evidence type="ECO:0000313" key="6">
    <source>
        <dbReference type="EMBL" id="BBH53185.1"/>
    </source>
</evidence>
<gene>
    <name evidence="6" type="ORF">JCM31447_16280</name>
</gene>
<evidence type="ECO:0000259" key="4">
    <source>
        <dbReference type="Pfam" id="PF03486"/>
    </source>
</evidence>
<feature type="domain" description="RsdA/BaiN/AoA(So)-like Rossmann fold-like" evidence="4">
    <location>
        <begin position="5"/>
        <end position="405"/>
    </location>
</feature>
<dbReference type="PRINTS" id="PR00368">
    <property type="entry name" value="FADPNR"/>
</dbReference>
<dbReference type="PANTHER" id="PTHR42887">
    <property type="entry name" value="OS12G0638800 PROTEIN"/>
    <property type="match status" value="1"/>
</dbReference>
<evidence type="ECO:0000313" key="7">
    <source>
        <dbReference type="Proteomes" id="UP000291236"/>
    </source>
</evidence>
<name>A0A4P2VUL1_FLUSA</name>
<keyword evidence="7" id="KW-1185">Reference proteome</keyword>
<accession>A0A4P2VUL1</accession>
<dbReference type="Gene3D" id="3.50.50.60">
    <property type="entry name" value="FAD/NAD(P)-binding domain"/>
    <property type="match status" value="1"/>
</dbReference>
<evidence type="ECO:0000256" key="1">
    <source>
        <dbReference type="ARBA" id="ARBA00001974"/>
    </source>
</evidence>
<dbReference type="EMBL" id="AP019368">
    <property type="protein sequence ID" value="BBH53185.1"/>
    <property type="molecule type" value="Genomic_DNA"/>
</dbReference>
<dbReference type="PRINTS" id="PR00411">
    <property type="entry name" value="PNDRDTASEI"/>
</dbReference>
<dbReference type="InterPro" id="IPR057661">
    <property type="entry name" value="RsdA/BaiN/AoA(So)_Rossmann"/>
</dbReference>
<sequence length="413" mass="45268">MEEWDLVVIGGGAAGYFGAIACAEAFPGARVLILEATARVLTKVKVSGGGRCNVTHNLYEPKQLISFYPRGQKELIGSFHKFQPKDTVEWFQAHGVELKAESDGRMFPTTNDSQTVVDCLLGAARDSGVELRKNKLVQKILPSAEGFEIHSKASDPVKARFILLATGSMPYGVSLASNVGHKLIAPVPSLFTFEIKNPLLKDLAGISFTEVTATLKVEGASQDFIQKGPCLITHWGLSGPAILKLSAFAARELHASAYKATLILNWTQSLKQHEALALLETCKTQSPKKKVSNENPFPCVKRFWDAILRESGLNEALTYGEVTKKQLQEIAQRMTQYEFNVKGKGEFKEEFVTAGGIAREEIDFRTMESKLHPGLYFAGEATDVDGVTGGFNFQNAWTGAWLCGQDIAKKLKH</sequence>
<organism evidence="6 7">
    <name type="scientific">Fluviispira sanaruensis</name>
    <dbReference type="NCBI Taxonomy" id="2493639"/>
    <lineage>
        <taxon>Bacteria</taxon>
        <taxon>Pseudomonadati</taxon>
        <taxon>Bdellovibrionota</taxon>
        <taxon>Oligoflexia</taxon>
        <taxon>Silvanigrellales</taxon>
        <taxon>Silvanigrellaceae</taxon>
        <taxon>Fluviispira</taxon>
    </lineage>
</organism>
<comment type="cofactor">
    <cofactor evidence="1">
        <name>FAD</name>
        <dbReference type="ChEBI" id="CHEBI:57692"/>
    </cofactor>
</comment>
<dbReference type="Gene3D" id="1.10.8.260">
    <property type="entry name" value="HI0933 insert domain-like"/>
    <property type="match status" value="1"/>
</dbReference>
<dbReference type="InterPro" id="IPR023166">
    <property type="entry name" value="BaiN-like_dom_sf"/>
</dbReference>
<protein>
    <submittedName>
        <fullName evidence="6">NAD(P)/FAD-dependent oxidoreductase</fullName>
    </submittedName>
</protein>
<proteinExistence type="predicted"/>
<dbReference type="NCBIfam" id="TIGR00275">
    <property type="entry name" value="aminoacetone oxidase family FAD-binding enzyme"/>
    <property type="match status" value="1"/>
</dbReference>